<dbReference type="EMBL" id="NBSK02000008">
    <property type="protein sequence ID" value="KAJ0193757.1"/>
    <property type="molecule type" value="Genomic_DNA"/>
</dbReference>
<reference evidence="2 3" key="1">
    <citation type="journal article" date="2017" name="Nat. Commun.">
        <title>Genome assembly with in vitro proximity ligation data and whole-genome triplication in lettuce.</title>
        <authorList>
            <person name="Reyes-Chin-Wo S."/>
            <person name="Wang Z."/>
            <person name="Yang X."/>
            <person name="Kozik A."/>
            <person name="Arikit S."/>
            <person name="Song C."/>
            <person name="Xia L."/>
            <person name="Froenicke L."/>
            <person name="Lavelle D.O."/>
            <person name="Truco M.J."/>
            <person name="Xia R."/>
            <person name="Zhu S."/>
            <person name="Xu C."/>
            <person name="Xu H."/>
            <person name="Xu X."/>
            <person name="Cox K."/>
            <person name="Korf I."/>
            <person name="Meyers B.C."/>
            <person name="Michelmore R.W."/>
        </authorList>
    </citation>
    <scope>NUCLEOTIDE SEQUENCE [LARGE SCALE GENOMIC DNA]</scope>
    <source>
        <strain evidence="3">cv. Salinas</strain>
        <tissue evidence="2">Seedlings</tissue>
    </source>
</reference>
<proteinExistence type="predicted"/>
<accession>A0A9R1X2F7</accession>
<feature type="domain" description="Reverse transcriptase" evidence="1">
    <location>
        <begin position="1"/>
        <end position="159"/>
    </location>
</feature>
<comment type="caution">
    <text evidence="2">The sequence shown here is derived from an EMBL/GenBank/DDBJ whole genome shotgun (WGS) entry which is preliminary data.</text>
</comment>
<dbReference type="PANTHER" id="PTHR33116">
    <property type="entry name" value="REVERSE TRANSCRIPTASE ZINC-BINDING DOMAIN-CONTAINING PROTEIN-RELATED-RELATED"/>
    <property type="match status" value="1"/>
</dbReference>
<dbReference type="AlphaFoldDB" id="A0A9R1X2F7"/>
<organism evidence="2 3">
    <name type="scientific">Lactuca sativa</name>
    <name type="common">Garden lettuce</name>
    <dbReference type="NCBI Taxonomy" id="4236"/>
    <lineage>
        <taxon>Eukaryota</taxon>
        <taxon>Viridiplantae</taxon>
        <taxon>Streptophyta</taxon>
        <taxon>Embryophyta</taxon>
        <taxon>Tracheophyta</taxon>
        <taxon>Spermatophyta</taxon>
        <taxon>Magnoliopsida</taxon>
        <taxon>eudicotyledons</taxon>
        <taxon>Gunneridae</taxon>
        <taxon>Pentapetalae</taxon>
        <taxon>asterids</taxon>
        <taxon>campanulids</taxon>
        <taxon>Asterales</taxon>
        <taxon>Asteraceae</taxon>
        <taxon>Cichorioideae</taxon>
        <taxon>Cichorieae</taxon>
        <taxon>Lactucinae</taxon>
        <taxon>Lactuca</taxon>
    </lineage>
</organism>
<dbReference type="InterPro" id="IPR000477">
    <property type="entry name" value="RT_dom"/>
</dbReference>
<dbReference type="PROSITE" id="PS50878">
    <property type="entry name" value="RT_POL"/>
    <property type="match status" value="1"/>
</dbReference>
<dbReference type="Pfam" id="PF00078">
    <property type="entry name" value="RVT_1"/>
    <property type="match status" value="1"/>
</dbReference>
<keyword evidence="3" id="KW-1185">Reference proteome</keyword>
<dbReference type="SUPFAM" id="SSF56672">
    <property type="entry name" value="DNA/RNA polymerases"/>
    <property type="match status" value="1"/>
</dbReference>
<evidence type="ECO:0000313" key="2">
    <source>
        <dbReference type="EMBL" id="KAJ0193757.1"/>
    </source>
</evidence>
<dbReference type="InterPro" id="IPR043502">
    <property type="entry name" value="DNA/RNA_pol_sf"/>
</dbReference>
<evidence type="ECO:0000259" key="1">
    <source>
        <dbReference type="PROSITE" id="PS50878"/>
    </source>
</evidence>
<protein>
    <recommendedName>
        <fullName evidence="1">Reverse transcriptase domain-containing protein</fullName>
    </recommendedName>
</protein>
<gene>
    <name evidence="2" type="ORF">LSAT_V11C800390710</name>
</gene>
<dbReference type="Proteomes" id="UP000235145">
    <property type="component" value="Unassembled WGS sequence"/>
</dbReference>
<dbReference type="PANTHER" id="PTHR33116:SF77">
    <property type="entry name" value="RNA-DIRECTED DNA POLYMERASE"/>
    <property type="match status" value="1"/>
</dbReference>
<sequence>MGFGNRWRFWIQGSLASSRASVLINGVPTKEFPITKGVRQGDPLSPFFFIIAMEGLNVAMRSAIQNSLYSGISLPNNGPSIYHLFYADDVLFVGDWSISNFKNLSRTLKCFHVVSGLNVNFHKSKVYGIGIDNYDVVSCANIMGCEVANLPFVYLSVPVGANMNLKRNWKPVIDKVQGKLSGWKSKTLSFGGKLTLVKSVLGSMPLFYVSIFKAPNFVIDLLEKIRRRFLWGGTDEKNKVCWVAWKHVLADKELGGLGVSSLKSLNIALLCKWIWRLKSENSSLWKQVICGIHNLSRKPIYNLSKRSILGVWNNLVSISRILGEMGLDFYHFVSTKIGSGRNTLFWLDNWIGDGNLTLRFPNLYALDKRKSCFLAERFSSNGFLWAWRKNPSLPVEMAELAQLCRLLDGVTFSSDPDSWKSKLSSDGQFYVRDICKLIDSKRASLDGIPSSMALSRRGVGVASTRCLFCINGVDDTDHLLIACDLAKEVFKWIFKWCDVPFVSFSSVSEALNFAAKWGNCPKKKVFLTILYGGLWCIWKGRNDRLFNQCLVALPWAGCVEVCVALGL</sequence>
<name>A0A9R1X2F7_LACSA</name>
<evidence type="ECO:0000313" key="3">
    <source>
        <dbReference type="Proteomes" id="UP000235145"/>
    </source>
</evidence>